<keyword evidence="1" id="KW-1133">Transmembrane helix</keyword>
<reference evidence="3 4" key="1">
    <citation type="journal article" date="2012" name="Int. J. Syst. Evol. Microbiol.">
        <title>Flammeovirga pacifica sp. nov., isolated from deep-sea sediment.</title>
        <authorList>
            <person name="Xu H."/>
            <person name="Fu Y."/>
            <person name="Yang N."/>
            <person name="Ding Z."/>
            <person name="Lai Q."/>
            <person name="Zeng R."/>
        </authorList>
    </citation>
    <scope>NUCLEOTIDE SEQUENCE [LARGE SCALE GENOMIC DNA]</scope>
    <source>
        <strain evidence="4">DSM 24597 / LMG 26175 / WPAGA1</strain>
    </source>
</reference>
<dbReference type="STRING" id="915059.NH26_21800"/>
<accession>A0A1S1YT95</accession>
<dbReference type="InterPro" id="IPR025193">
    <property type="entry name" value="DUF4114"/>
</dbReference>
<keyword evidence="4" id="KW-1185">Reference proteome</keyword>
<dbReference type="Pfam" id="PF13585">
    <property type="entry name" value="CHU_C"/>
    <property type="match status" value="1"/>
</dbReference>
<organism evidence="3 4">
    <name type="scientific">Flammeovirga pacifica</name>
    <dbReference type="NCBI Taxonomy" id="915059"/>
    <lineage>
        <taxon>Bacteria</taxon>
        <taxon>Pseudomonadati</taxon>
        <taxon>Bacteroidota</taxon>
        <taxon>Cytophagia</taxon>
        <taxon>Cytophagales</taxon>
        <taxon>Flammeovirgaceae</taxon>
        <taxon>Flammeovirga</taxon>
    </lineage>
</organism>
<dbReference type="Pfam" id="PF17963">
    <property type="entry name" value="Big_9"/>
    <property type="match status" value="4"/>
</dbReference>
<dbReference type="AlphaFoldDB" id="A0A1S1YT95"/>
<dbReference type="InterPro" id="IPR026341">
    <property type="entry name" value="T9SS_type_B"/>
</dbReference>
<sequence length="1064" mass="116893">MNMKRNKYIYIVGIAIICSVLTGFGIMAAYTYKVLGDNPNASESWNDGGRPEGTYVKSTALIPIAETIALQTLVQDTMANGGTSFLQENNNNFIVLEDGDVFVTLMYEDAEWFNTLGYYTYNYLNPPTLPSDIESTKTIIFPKLDTENTINNGFKLHIGYFTKGTVIAFFIVSQGWDPFAANKIDAITSGRYTLHSNENLNANVVSPGGLQINFLQHFVIFDYDQTPENDFLLCVEDNMEVTDYDYNDAVFYVKADPIPNITTWNGIVNTPVVANDTVIGANENTTLPFDLRNLIVDERPDEVTFTILEKTNNNFTVVEGFPNINITTPSLVWVMDTVKYTVCDTGFPSSCDTANIVIQYSNTNVPPIAVENYAIPLTQDVIDNGIPISTLGVDPDNNLNPTSITITSTPDPDLNITTDGGSINVNPTSTWIGSETVSFQICDTEGLCDQGSIVINRAEINEQIVARDTIINVQPNIVSNFQVIDLIEDDEDVSNVTIRVDSLSNPNMFINTFNLPTIKAMGILGYVELDTIYYTACDNGSPQTCDNGIVVIRTQTDNNNPPVAQDNLEIPLTADVLLNGIPVTTLGTDPDGNLNIRNIELLNTPDPDLNLVNNLGVINLSPDPDFIGVDTIEFRICDNGSPALCDEGSFIIDTRETPPTANGDQMNTFPGEGVILDPLLNDTEGSNPIQPSTLTIIEKPLSDTATVRLVDGKIENIPDPDFIGTYDVIYQICDNSIPALCDTSIVTVNVQDPAGPNTITGSNEPPLALNDTVDVPFNTTVNILILPNDSDSDGTIDSVRTSFVVPPQSGTASINFFENAPIITYTPNQDFTGLDVLTYRIYDKDNPQLSDIALVIIHVEDQTGVVTSVNTDFWIDTVTVNKGTDYCMLIQDRLDESGLNWNPVNGDPLVKGKVTGALTSVDNTNVCYTAPDNLSENDTIDHVYYTVCNPNGDCRNGLLVIKLNDCGDCENLEEPNLIFYSGFSPNGDDANETFVIEGIREYTNNTLTIYNRWGQPVYTKTEYLNTWDGSNDSGQPLPDGTYYYILKVRLSKEYSYNGFVVIKR</sequence>
<gene>
    <name evidence="3" type="ORF">NH26_21800</name>
</gene>
<keyword evidence="1" id="KW-0812">Transmembrane</keyword>
<proteinExistence type="predicted"/>
<keyword evidence="1" id="KW-0472">Membrane</keyword>
<dbReference type="Pfam" id="PF13448">
    <property type="entry name" value="DUF4114"/>
    <property type="match status" value="1"/>
</dbReference>
<dbReference type="Proteomes" id="UP000179797">
    <property type="component" value="Unassembled WGS sequence"/>
</dbReference>
<feature type="domain" description="DUF4114" evidence="2">
    <location>
        <begin position="161"/>
        <end position="255"/>
    </location>
</feature>
<evidence type="ECO:0000313" key="3">
    <source>
        <dbReference type="EMBL" id="OHX64239.1"/>
    </source>
</evidence>
<dbReference type="EMBL" id="JRYR02000002">
    <property type="protein sequence ID" value="OHX64239.1"/>
    <property type="molecule type" value="Genomic_DNA"/>
</dbReference>
<dbReference type="NCBIfam" id="TIGR04131">
    <property type="entry name" value="Bac_Flav_CTERM"/>
    <property type="match status" value="1"/>
</dbReference>
<dbReference type="Gene3D" id="2.60.40.4070">
    <property type="match status" value="1"/>
</dbReference>
<protein>
    <recommendedName>
        <fullName evidence="2">DUF4114 domain-containing protein</fullName>
    </recommendedName>
</protein>
<dbReference type="Gene3D" id="2.60.40.2810">
    <property type="match status" value="1"/>
</dbReference>
<evidence type="ECO:0000313" key="4">
    <source>
        <dbReference type="Proteomes" id="UP000179797"/>
    </source>
</evidence>
<evidence type="ECO:0000259" key="2">
    <source>
        <dbReference type="Pfam" id="PF13448"/>
    </source>
</evidence>
<comment type="caution">
    <text evidence="3">The sequence shown here is derived from an EMBL/GenBank/DDBJ whole genome shotgun (WGS) entry which is preliminary data.</text>
</comment>
<evidence type="ECO:0000256" key="1">
    <source>
        <dbReference type="SAM" id="Phobius"/>
    </source>
</evidence>
<feature type="transmembrane region" description="Helical" evidence="1">
    <location>
        <begin position="9"/>
        <end position="32"/>
    </location>
</feature>
<name>A0A1S1YT95_FLAPC</name>